<evidence type="ECO:0000313" key="2">
    <source>
        <dbReference type="EMBL" id="CAD6220330.1"/>
    </source>
</evidence>
<dbReference type="EMBL" id="CAJGYO010000003">
    <property type="protein sequence ID" value="CAD6220330.1"/>
    <property type="molecule type" value="Genomic_DNA"/>
</dbReference>
<evidence type="ECO:0000313" key="3">
    <source>
        <dbReference type="Proteomes" id="UP000604825"/>
    </source>
</evidence>
<reference evidence="2" key="1">
    <citation type="submission" date="2020-10" db="EMBL/GenBank/DDBJ databases">
        <authorList>
            <person name="Han B."/>
            <person name="Lu T."/>
            <person name="Zhao Q."/>
            <person name="Huang X."/>
            <person name="Zhao Y."/>
        </authorList>
    </citation>
    <scope>NUCLEOTIDE SEQUENCE</scope>
</reference>
<evidence type="ECO:0000256" key="1">
    <source>
        <dbReference type="SAM" id="MobiDB-lite"/>
    </source>
</evidence>
<sequence>MEATKAANLRPTTNTKESLLPSEAAIGSGGGSGGGGGEDDDINYISLLPTPSSEAGHTQILASRWCHVWLASTLILDGTDLYTKPQANNHDAKKFTAANHALASVVSLILFAHPGLGHRFYVPPHFL</sequence>
<dbReference type="OrthoDB" id="693675at2759"/>
<keyword evidence="3" id="KW-1185">Reference proteome</keyword>
<comment type="caution">
    <text evidence="2">The sequence shown here is derived from an EMBL/GenBank/DDBJ whole genome shotgun (WGS) entry which is preliminary data.</text>
</comment>
<proteinExistence type="predicted"/>
<organism evidence="2 3">
    <name type="scientific">Miscanthus lutarioriparius</name>
    <dbReference type="NCBI Taxonomy" id="422564"/>
    <lineage>
        <taxon>Eukaryota</taxon>
        <taxon>Viridiplantae</taxon>
        <taxon>Streptophyta</taxon>
        <taxon>Embryophyta</taxon>
        <taxon>Tracheophyta</taxon>
        <taxon>Spermatophyta</taxon>
        <taxon>Magnoliopsida</taxon>
        <taxon>Liliopsida</taxon>
        <taxon>Poales</taxon>
        <taxon>Poaceae</taxon>
        <taxon>PACMAD clade</taxon>
        <taxon>Panicoideae</taxon>
        <taxon>Andropogonodae</taxon>
        <taxon>Andropogoneae</taxon>
        <taxon>Saccharinae</taxon>
        <taxon>Miscanthus</taxon>
    </lineage>
</organism>
<dbReference type="Proteomes" id="UP000604825">
    <property type="component" value="Unassembled WGS sequence"/>
</dbReference>
<accession>A0A811NFY1</accession>
<gene>
    <name evidence="2" type="ORF">NCGR_LOCUS13848</name>
</gene>
<feature type="region of interest" description="Disordered" evidence="1">
    <location>
        <begin position="1"/>
        <end position="43"/>
    </location>
</feature>
<feature type="compositionally biased region" description="Gly residues" evidence="1">
    <location>
        <begin position="27"/>
        <end position="36"/>
    </location>
</feature>
<dbReference type="AlphaFoldDB" id="A0A811NFY1"/>
<name>A0A811NFY1_9POAL</name>
<protein>
    <submittedName>
        <fullName evidence="2">Uncharacterized protein</fullName>
    </submittedName>
</protein>